<evidence type="ECO:0000256" key="1">
    <source>
        <dbReference type="ARBA" id="ARBA00023125"/>
    </source>
</evidence>
<reference evidence="4" key="1">
    <citation type="journal article" date="2019" name="Int. J. Syst. Evol. Microbiol.">
        <title>The Global Catalogue of Microorganisms (GCM) 10K type strain sequencing project: providing services to taxonomists for standard genome sequencing and annotation.</title>
        <authorList>
            <consortium name="The Broad Institute Genomics Platform"/>
            <consortium name="The Broad Institute Genome Sequencing Center for Infectious Disease"/>
            <person name="Wu L."/>
            <person name="Ma J."/>
        </authorList>
    </citation>
    <scope>NUCLEOTIDE SEQUENCE [LARGE SCALE GENOMIC DNA]</scope>
    <source>
        <strain evidence="4">CGMCC 1.15304</strain>
    </source>
</reference>
<dbReference type="Pfam" id="PF01381">
    <property type="entry name" value="HTH_3"/>
    <property type="match status" value="1"/>
</dbReference>
<comment type="caution">
    <text evidence="3">The sequence shown here is derived from an EMBL/GenBank/DDBJ whole genome shotgun (WGS) entry which is preliminary data.</text>
</comment>
<dbReference type="PANTHER" id="PTHR46797">
    <property type="entry name" value="HTH-TYPE TRANSCRIPTIONAL REGULATOR"/>
    <property type="match status" value="1"/>
</dbReference>
<feature type="domain" description="HTH cro/C1-type" evidence="2">
    <location>
        <begin position="16"/>
        <end position="70"/>
    </location>
</feature>
<dbReference type="SMART" id="SM00530">
    <property type="entry name" value="HTH_XRE"/>
    <property type="match status" value="1"/>
</dbReference>
<gene>
    <name evidence="3" type="ORF">ACFO5Q_15285</name>
</gene>
<evidence type="ECO:0000313" key="4">
    <source>
        <dbReference type="Proteomes" id="UP001595776"/>
    </source>
</evidence>
<protein>
    <submittedName>
        <fullName evidence="3">Helix-turn-helix domain-containing protein</fullName>
    </submittedName>
</protein>
<sequence>MDHQLVRSAKDIGIALRRRRRTRNLTQAELAQRAGLRQSTVSQVENGLETVKLSTIIELMRVLDLEIQLQPRSKSTPQDIEDLF</sequence>
<dbReference type="PANTHER" id="PTHR46797:SF1">
    <property type="entry name" value="METHYLPHOSPHONATE SYNTHASE"/>
    <property type="match status" value="1"/>
</dbReference>
<dbReference type="RefSeq" id="WP_068144227.1">
    <property type="nucleotide sequence ID" value="NZ_JBHSCR010000015.1"/>
</dbReference>
<evidence type="ECO:0000313" key="3">
    <source>
        <dbReference type="EMBL" id="MFC4349214.1"/>
    </source>
</evidence>
<organism evidence="3 4">
    <name type="scientific">Kordiimonas lipolytica</name>
    <dbReference type="NCBI Taxonomy" id="1662421"/>
    <lineage>
        <taxon>Bacteria</taxon>
        <taxon>Pseudomonadati</taxon>
        <taxon>Pseudomonadota</taxon>
        <taxon>Alphaproteobacteria</taxon>
        <taxon>Kordiimonadales</taxon>
        <taxon>Kordiimonadaceae</taxon>
        <taxon>Kordiimonas</taxon>
    </lineage>
</organism>
<proteinExistence type="predicted"/>
<dbReference type="Proteomes" id="UP001595776">
    <property type="component" value="Unassembled WGS sequence"/>
</dbReference>
<dbReference type="InterPro" id="IPR001387">
    <property type="entry name" value="Cro/C1-type_HTH"/>
</dbReference>
<dbReference type="CDD" id="cd00093">
    <property type="entry name" value="HTH_XRE"/>
    <property type="match status" value="1"/>
</dbReference>
<accession>A0ABV8UE80</accession>
<keyword evidence="1" id="KW-0238">DNA-binding</keyword>
<keyword evidence="4" id="KW-1185">Reference proteome</keyword>
<dbReference type="InterPro" id="IPR010982">
    <property type="entry name" value="Lambda_DNA-bd_dom_sf"/>
</dbReference>
<dbReference type="InterPro" id="IPR050807">
    <property type="entry name" value="TransReg_Diox_bact_type"/>
</dbReference>
<name>A0ABV8UE80_9PROT</name>
<dbReference type="PROSITE" id="PS50943">
    <property type="entry name" value="HTH_CROC1"/>
    <property type="match status" value="1"/>
</dbReference>
<dbReference type="EMBL" id="JBHSCR010000015">
    <property type="protein sequence ID" value="MFC4349214.1"/>
    <property type="molecule type" value="Genomic_DNA"/>
</dbReference>
<evidence type="ECO:0000259" key="2">
    <source>
        <dbReference type="PROSITE" id="PS50943"/>
    </source>
</evidence>
<dbReference type="SUPFAM" id="SSF47413">
    <property type="entry name" value="lambda repressor-like DNA-binding domains"/>
    <property type="match status" value="1"/>
</dbReference>
<dbReference type="Gene3D" id="1.10.260.40">
    <property type="entry name" value="lambda repressor-like DNA-binding domains"/>
    <property type="match status" value="1"/>
</dbReference>